<organism evidence="9 10">
    <name type="scientific">Agaricus bisporus var. burnettii</name>
    <dbReference type="NCBI Taxonomy" id="192524"/>
    <lineage>
        <taxon>Eukaryota</taxon>
        <taxon>Fungi</taxon>
        <taxon>Dikarya</taxon>
        <taxon>Basidiomycota</taxon>
        <taxon>Agaricomycotina</taxon>
        <taxon>Agaricomycetes</taxon>
        <taxon>Agaricomycetidae</taxon>
        <taxon>Agaricales</taxon>
        <taxon>Agaricineae</taxon>
        <taxon>Agaricaceae</taxon>
        <taxon>Agaricus</taxon>
    </lineage>
</organism>
<dbReference type="CDD" id="cd11041">
    <property type="entry name" value="CYP503A1-like"/>
    <property type="match status" value="1"/>
</dbReference>
<dbReference type="InterPro" id="IPR002403">
    <property type="entry name" value="Cyt_P450_E_grp-IV"/>
</dbReference>
<dbReference type="InterPro" id="IPR017972">
    <property type="entry name" value="Cyt_P450_CS"/>
</dbReference>
<evidence type="ECO:0000256" key="6">
    <source>
        <dbReference type="PIRSR" id="PIRSR602403-1"/>
    </source>
</evidence>
<evidence type="ECO:0000256" key="7">
    <source>
        <dbReference type="RuleBase" id="RU000461"/>
    </source>
</evidence>
<keyword evidence="4 7" id="KW-0560">Oxidoreductase</keyword>
<evidence type="ECO:0000256" key="5">
    <source>
        <dbReference type="ARBA" id="ARBA00023004"/>
    </source>
</evidence>
<keyword evidence="8" id="KW-1133">Transmembrane helix</keyword>
<comment type="caution">
    <text evidence="9">The sequence shown here is derived from an EMBL/GenBank/DDBJ whole genome shotgun (WGS) entry which is preliminary data.</text>
</comment>
<evidence type="ECO:0000313" key="9">
    <source>
        <dbReference type="EMBL" id="KAF7777684.1"/>
    </source>
</evidence>
<dbReference type="GO" id="GO:0004497">
    <property type="term" value="F:monooxygenase activity"/>
    <property type="evidence" value="ECO:0007669"/>
    <property type="project" value="UniProtKB-KW"/>
</dbReference>
<evidence type="ECO:0000256" key="3">
    <source>
        <dbReference type="ARBA" id="ARBA00022723"/>
    </source>
</evidence>
<dbReference type="Proteomes" id="UP000629468">
    <property type="component" value="Unassembled WGS sequence"/>
</dbReference>
<evidence type="ECO:0000256" key="4">
    <source>
        <dbReference type="ARBA" id="ARBA00023002"/>
    </source>
</evidence>
<dbReference type="AlphaFoldDB" id="A0A8H7KIA2"/>
<dbReference type="InterPro" id="IPR036396">
    <property type="entry name" value="Cyt_P450_sf"/>
</dbReference>
<keyword evidence="7" id="KW-0503">Monooxygenase</keyword>
<evidence type="ECO:0000256" key="2">
    <source>
        <dbReference type="ARBA" id="ARBA00010617"/>
    </source>
</evidence>
<dbReference type="GO" id="GO:0020037">
    <property type="term" value="F:heme binding"/>
    <property type="evidence" value="ECO:0007669"/>
    <property type="project" value="InterPro"/>
</dbReference>
<dbReference type="InterPro" id="IPR001128">
    <property type="entry name" value="Cyt_P450"/>
</dbReference>
<evidence type="ECO:0000256" key="1">
    <source>
        <dbReference type="ARBA" id="ARBA00001971"/>
    </source>
</evidence>
<dbReference type="PROSITE" id="PS00086">
    <property type="entry name" value="CYTOCHROME_P450"/>
    <property type="match status" value="1"/>
</dbReference>
<sequence length="533" mass="59844">MQLTTVFHLFDGVDGLTVQHFYIAGFITFTYAAFRYLKTITSPLNAIPTVGYSGILTSYITALKYRKAAGPLLEEGYTKASKVFIHSLSLGIIFILSGEEYVKDLCDAPEEVLSVLEPLLESTQAKHTFGLEMFTVPSHITTIRNLVTRNLGIKFDEIRDEVIRSCEDHIPESKDWVTVHAYATILHVVCRTTNRYLLGLPICRDRRILALGEELSDNIIGGARTISLFPGFLKRFASEFLTRVPGILQDGYDIMAPIIEERLAQYRDVECEADNQPNDVLTWLIKSSSADFHLTASDMARRVAMINLASMHATSMVLTQALYDLVIHPEYTEELREEIASVVGEDGWTKTALQKMRKLDSFLKESHRLNTVSEFLMVRQSLKSYTLSDGTIIPPGVHVGIASGAMNKSEEVFKDAKTFKGFRFAEMREGNEYLDSTKHQMVGLSKDTVTFGRGRHACPGRFFAVTVIKMAFVHILLNYDVRLENGSLERPVSASFEITTTPNTEARLMFRKSTSAALRHESEMKGSTGLWCN</sequence>
<name>A0A8H7KIA2_AGABI</name>
<evidence type="ECO:0008006" key="11">
    <source>
        <dbReference type="Google" id="ProtNLM"/>
    </source>
</evidence>
<dbReference type="GO" id="GO:0005506">
    <property type="term" value="F:iron ion binding"/>
    <property type="evidence" value="ECO:0007669"/>
    <property type="project" value="InterPro"/>
</dbReference>
<proteinExistence type="inferred from homology"/>
<feature type="transmembrane region" description="Helical" evidence="8">
    <location>
        <begin position="20"/>
        <end position="37"/>
    </location>
</feature>
<keyword evidence="3 6" id="KW-0479">Metal-binding</keyword>
<keyword evidence="8" id="KW-0472">Membrane</keyword>
<dbReference type="SUPFAM" id="SSF48264">
    <property type="entry name" value="Cytochrome P450"/>
    <property type="match status" value="1"/>
</dbReference>
<keyword evidence="5 6" id="KW-0408">Iron</keyword>
<feature type="binding site" description="axial binding residue" evidence="6">
    <location>
        <position position="458"/>
    </location>
    <ligand>
        <name>heme</name>
        <dbReference type="ChEBI" id="CHEBI:30413"/>
    </ligand>
    <ligandPart>
        <name>Fe</name>
        <dbReference type="ChEBI" id="CHEBI:18248"/>
    </ligandPart>
</feature>
<dbReference type="Pfam" id="PF00067">
    <property type="entry name" value="p450"/>
    <property type="match status" value="1"/>
</dbReference>
<keyword evidence="6 7" id="KW-0349">Heme</keyword>
<dbReference type="Gene3D" id="1.10.630.10">
    <property type="entry name" value="Cytochrome P450"/>
    <property type="match status" value="1"/>
</dbReference>
<comment type="similarity">
    <text evidence="2 7">Belongs to the cytochrome P450 family.</text>
</comment>
<dbReference type="PRINTS" id="PR00465">
    <property type="entry name" value="EP450IV"/>
</dbReference>
<dbReference type="GO" id="GO:0016705">
    <property type="term" value="F:oxidoreductase activity, acting on paired donors, with incorporation or reduction of molecular oxygen"/>
    <property type="evidence" value="ECO:0007669"/>
    <property type="project" value="InterPro"/>
</dbReference>
<gene>
    <name evidence="9" type="ORF">Agabi119p4_3756</name>
</gene>
<reference evidence="9 10" key="1">
    <citation type="journal article" name="Sci. Rep.">
        <title>Telomere-to-telomere assembled and centromere annotated genomes of the two main subspecies of the button mushroom Agaricus bisporus reveal especially polymorphic chromosome ends.</title>
        <authorList>
            <person name="Sonnenberg A.S.M."/>
            <person name="Sedaghat-Telgerd N."/>
            <person name="Lavrijssen B."/>
            <person name="Ohm R.A."/>
            <person name="Hendrickx P.M."/>
            <person name="Scholtmeijer K."/>
            <person name="Baars J.J.P."/>
            <person name="van Peer A."/>
        </authorList>
    </citation>
    <scope>NUCLEOTIDE SEQUENCE [LARGE SCALE GENOMIC DNA]</scope>
    <source>
        <strain evidence="9 10">H119_p4</strain>
    </source>
</reference>
<accession>A0A8H7KIA2</accession>
<comment type="cofactor">
    <cofactor evidence="1 6">
        <name>heme</name>
        <dbReference type="ChEBI" id="CHEBI:30413"/>
    </cofactor>
</comment>
<dbReference type="PANTHER" id="PTHR46206">
    <property type="entry name" value="CYTOCHROME P450"/>
    <property type="match status" value="1"/>
</dbReference>
<evidence type="ECO:0000256" key="8">
    <source>
        <dbReference type="SAM" id="Phobius"/>
    </source>
</evidence>
<protein>
    <recommendedName>
        <fullName evidence="11">Cytochrome P450</fullName>
    </recommendedName>
</protein>
<evidence type="ECO:0000313" key="10">
    <source>
        <dbReference type="Proteomes" id="UP000629468"/>
    </source>
</evidence>
<keyword evidence="8" id="KW-0812">Transmembrane</keyword>
<dbReference type="EMBL" id="JABXXO010000005">
    <property type="protein sequence ID" value="KAF7777684.1"/>
    <property type="molecule type" value="Genomic_DNA"/>
</dbReference>